<keyword evidence="1" id="KW-0677">Repeat</keyword>
<feature type="non-terminal residue" evidence="4">
    <location>
        <position position="140"/>
    </location>
</feature>
<dbReference type="PANTHER" id="PTHR24161">
    <property type="entry name" value="ANK_REP_REGION DOMAIN-CONTAINING PROTEIN-RELATED"/>
    <property type="match status" value="1"/>
</dbReference>
<feature type="repeat" description="ANK" evidence="3">
    <location>
        <begin position="35"/>
        <end position="67"/>
    </location>
</feature>
<dbReference type="SMART" id="SM00248">
    <property type="entry name" value="ANK"/>
    <property type="match status" value="4"/>
</dbReference>
<dbReference type="PROSITE" id="PS50297">
    <property type="entry name" value="ANK_REP_REGION"/>
    <property type="match status" value="4"/>
</dbReference>
<dbReference type="EMBL" id="MU853341">
    <property type="protein sequence ID" value="KAK4112816.1"/>
    <property type="molecule type" value="Genomic_DNA"/>
</dbReference>
<organism evidence="4 5">
    <name type="scientific">Canariomyces notabilis</name>
    <dbReference type="NCBI Taxonomy" id="2074819"/>
    <lineage>
        <taxon>Eukaryota</taxon>
        <taxon>Fungi</taxon>
        <taxon>Dikarya</taxon>
        <taxon>Ascomycota</taxon>
        <taxon>Pezizomycotina</taxon>
        <taxon>Sordariomycetes</taxon>
        <taxon>Sordariomycetidae</taxon>
        <taxon>Sordariales</taxon>
        <taxon>Chaetomiaceae</taxon>
        <taxon>Canariomyces</taxon>
    </lineage>
</organism>
<keyword evidence="5" id="KW-1185">Reference proteome</keyword>
<dbReference type="PANTHER" id="PTHR24161:SF121">
    <property type="entry name" value="M-PHASE PHOSPHOPROTEIN 8"/>
    <property type="match status" value="1"/>
</dbReference>
<sequence length="140" mass="15399">LHLAAAAGHEATVEMLLDKGASIEAKDDYKYEHKYGGPPLLVAAEWGQNAIVRLLLEKGANIEAEDDNGLRALHWAVRGKKLDWNPTAGVHADMVRLLLEMGADFEAKDKRGRRPLWYAVDAGDEEVMKLLLEKGATPLS</sequence>
<dbReference type="AlphaFoldDB" id="A0AAN6TEQ0"/>
<feature type="non-terminal residue" evidence="4">
    <location>
        <position position="1"/>
    </location>
</feature>
<dbReference type="Gene3D" id="1.25.40.20">
    <property type="entry name" value="Ankyrin repeat-containing domain"/>
    <property type="match status" value="2"/>
</dbReference>
<evidence type="ECO:0000256" key="2">
    <source>
        <dbReference type="ARBA" id="ARBA00023043"/>
    </source>
</evidence>
<protein>
    <submittedName>
        <fullName evidence="4">Ankyrin</fullName>
    </submittedName>
</protein>
<proteinExistence type="predicted"/>
<reference evidence="4" key="1">
    <citation type="journal article" date="2023" name="Mol. Phylogenet. Evol.">
        <title>Genome-scale phylogeny and comparative genomics of the fungal order Sordariales.</title>
        <authorList>
            <person name="Hensen N."/>
            <person name="Bonometti L."/>
            <person name="Westerberg I."/>
            <person name="Brannstrom I.O."/>
            <person name="Guillou S."/>
            <person name="Cros-Aarteil S."/>
            <person name="Calhoun S."/>
            <person name="Haridas S."/>
            <person name="Kuo A."/>
            <person name="Mondo S."/>
            <person name="Pangilinan J."/>
            <person name="Riley R."/>
            <person name="LaButti K."/>
            <person name="Andreopoulos B."/>
            <person name="Lipzen A."/>
            <person name="Chen C."/>
            <person name="Yan M."/>
            <person name="Daum C."/>
            <person name="Ng V."/>
            <person name="Clum A."/>
            <person name="Steindorff A."/>
            <person name="Ohm R.A."/>
            <person name="Martin F."/>
            <person name="Silar P."/>
            <person name="Natvig D.O."/>
            <person name="Lalanne C."/>
            <person name="Gautier V."/>
            <person name="Ament-Velasquez S.L."/>
            <person name="Kruys A."/>
            <person name="Hutchinson M.I."/>
            <person name="Powell A.J."/>
            <person name="Barry K."/>
            <person name="Miller A.N."/>
            <person name="Grigoriev I.V."/>
            <person name="Debuchy R."/>
            <person name="Gladieux P."/>
            <person name="Hiltunen Thoren M."/>
            <person name="Johannesson H."/>
        </authorList>
    </citation>
    <scope>NUCLEOTIDE SEQUENCE</scope>
    <source>
        <strain evidence="4">CBS 508.74</strain>
    </source>
</reference>
<accession>A0AAN6TEQ0</accession>
<dbReference type="RefSeq" id="XP_064670386.1">
    <property type="nucleotide sequence ID" value="XM_064810525.1"/>
</dbReference>
<gene>
    <name evidence="4" type="ORF">N656DRAFT_678852</name>
</gene>
<dbReference type="InterPro" id="IPR002110">
    <property type="entry name" value="Ankyrin_rpt"/>
</dbReference>
<evidence type="ECO:0000256" key="1">
    <source>
        <dbReference type="ARBA" id="ARBA00022737"/>
    </source>
</evidence>
<dbReference type="Pfam" id="PF12796">
    <property type="entry name" value="Ank_2"/>
    <property type="match status" value="2"/>
</dbReference>
<feature type="repeat" description="ANK" evidence="3">
    <location>
        <begin position="111"/>
        <end position="140"/>
    </location>
</feature>
<dbReference type="Proteomes" id="UP001302812">
    <property type="component" value="Unassembled WGS sequence"/>
</dbReference>
<feature type="repeat" description="ANK" evidence="3">
    <location>
        <begin position="1"/>
        <end position="28"/>
    </location>
</feature>
<dbReference type="PROSITE" id="PS50088">
    <property type="entry name" value="ANK_REPEAT"/>
    <property type="match status" value="4"/>
</dbReference>
<dbReference type="GeneID" id="89934650"/>
<reference evidence="4" key="2">
    <citation type="submission" date="2023-05" db="EMBL/GenBank/DDBJ databases">
        <authorList>
            <consortium name="Lawrence Berkeley National Laboratory"/>
            <person name="Steindorff A."/>
            <person name="Hensen N."/>
            <person name="Bonometti L."/>
            <person name="Westerberg I."/>
            <person name="Brannstrom I.O."/>
            <person name="Guillou S."/>
            <person name="Cros-Aarteil S."/>
            <person name="Calhoun S."/>
            <person name="Haridas S."/>
            <person name="Kuo A."/>
            <person name="Mondo S."/>
            <person name="Pangilinan J."/>
            <person name="Riley R."/>
            <person name="Labutti K."/>
            <person name="Andreopoulos B."/>
            <person name="Lipzen A."/>
            <person name="Chen C."/>
            <person name="Yanf M."/>
            <person name="Daum C."/>
            <person name="Ng V."/>
            <person name="Clum A."/>
            <person name="Ohm R."/>
            <person name="Martin F."/>
            <person name="Silar P."/>
            <person name="Natvig D."/>
            <person name="Lalanne C."/>
            <person name="Gautier V."/>
            <person name="Ament-Velasquez S.L."/>
            <person name="Kruys A."/>
            <person name="Hutchinson M.I."/>
            <person name="Powell A.J."/>
            <person name="Barry K."/>
            <person name="Miller A.N."/>
            <person name="Grigoriev I.V."/>
            <person name="Debuchy R."/>
            <person name="Gladieux P."/>
            <person name="Thoren M.H."/>
            <person name="Johannesson H."/>
        </authorList>
    </citation>
    <scope>NUCLEOTIDE SEQUENCE</scope>
    <source>
        <strain evidence="4">CBS 508.74</strain>
    </source>
</reference>
<evidence type="ECO:0000256" key="3">
    <source>
        <dbReference type="PROSITE-ProRule" id="PRU00023"/>
    </source>
</evidence>
<feature type="repeat" description="ANK" evidence="3">
    <location>
        <begin position="68"/>
        <end position="110"/>
    </location>
</feature>
<dbReference type="SUPFAM" id="SSF48403">
    <property type="entry name" value="Ankyrin repeat"/>
    <property type="match status" value="1"/>
</dbReference>
<dbReference type="InterPro" id="IPR036770">
    <property type="entry name" value="Ankyrin_rpt-contain_sf"/>
</dbReference>
<comment type="caution">
    <text evidence="4">The sequence shown here is derived from an EMBL/GenBank/DDBJ whole genome shotgun (WGS) entry which is preliminary data.</text>
</comment>
<evidence type="ECO:0000313" key="5">
    <source>
        <dbReference type="Proteomes" id="UP001302812"/>
    </source>
</evidence>
<keyword evidence="2 3" id="KW-0040">ANK repeat</keyword>
<evidence type="ECO:0000313" key="4">
    <source>
        <dbReference type="EMBL" id="KAK4112816.1"/>
    </source>
</evidence>
<name>A0AAN6TEQ0_9PEZI</name>